<gene>
    <name evidence="3" type="ORF">GMD30_15910</name>
</gene>
<evidence type="ECO:0000259" key="1">
    <source>
        <dbReference type="Pfam" id="PF01973"/>
    </source>
</evidence>
<dbReference type="PANTHER" id="PTHR41786">
    <property type="entry name" value="MOTILITY ACCESSORY FACTOR MAF"/>
    <property type="match status" value="1"/>
</dbReference>
<proteinExistence type="predicted"/>
<dbReference type="Pfam" id="PF20157">
    <property type="entry name" value="Maf_flag10_N"/>
    <property type="match status" value="1"/>
</dbReference>
<name>A0A844KRQ6_9FIRM</name>
<dbReference type="Proteomes" id="UP000446657">
    <property type="component" value="Unassembled WGS sequence"/>
</dbReference>
<evidence type="ECO:0000313" key="3">
    <source>
        <dbReference type="EMBL" id="MTR83124.1"/>
    </source>
</evidence>
<reference evidence="3 4" key="1">
    <citation type="journal article" date="2019" name="Nat. Med.">
        <title>A library of human gut bacterial isolates paired with longitudinal multiomics data enables mechanistic microbiome research.</title>
        <authorList>
            <person name="Poyet M."/>
            <person name="Groussin M."/>
            <person name="Gibbons S.M."/>
            <person name="Avila-Pacheco J."/>
            <person name="Jiang X."/>
            <person name="Kearney S.M."/>
            <person name="Perrotta A.R."/>
            <person name="Berdy B."/>
            <person name="Zhao S."/>
            <person name="Lieberman T.D."/>
            <person name="Swanson P.K."/>
            <person name="Smith M."/>
            <person name="Roesemann S."/>
            <person name="Alexander J.E."/>
            <person name="Rich S.A."/>
            <person name="Livny J."/>
            <person name="Vlamakis H."/>
            <person name="Clish C."/>
            <person name="Bullock K."/>
            <person name="Deik A."/>
            <person name="Scott J."/>
            <person name="Pierce K.A."/>
            <person name="Xavier R.J."/>
            <person name="Alm E.J."/>
        </authorList>
    </citation>
    <scope>NUCLEOTIDE SEQUENCE [LARGE SCALE GENOMIC DNA]</scope>
    <source>
        <strain evidence="3 4">BIOML-A1</strain>
    </source>
</reference>
<dbReference type="InterPro" id="IPR045376">
    <property type="entry name" value="Maf_N"/>
</dbReference>
<accession>A0A844KRQ6</accession>
<dbReference type="Pfam" id="PF01973">
    <property type="entry name" value="MptE-like"/>
    <property type="match status" value="1"/>
</dbReference>
<dbReference type="AlphaFoldDB" id="A0A844KRQ6"/>
<evidence type="ECO:0000259" key="2">
    <source>
        <dbReference type="Pfam" id="PF20157"/>
    </source>
</evidence>
<comment type="caution">
    <text evidence="3">The sequence shown here is derived from an EMBL/GenBank/DDBJ whole genome shotgun (WGS) entry which is preliminary data.</text>
</comment>
<feature type="domain" description="Glycosyltransferase Maf N-terminal" evidence="2">
    <location>
        <begin position="110"/>
        <end position="172"/>
    </location>
</feature>
<organism evidence="3 4">
    <name type="scientific">Roseburia faecis</name>
    <dbReference type="NCBI Taxonomy" id="301302"/>
    <lineage>
        <taxon>Bacteria</taxon>
        <taxon>Bacillati</taxon>
        <taxon>Bacillota</taxon>
        <taxon>Clostridia</taxon>
        <taxon>Lachnospirales</taxon>
        <taxon>Lachnospiraceae</taxon>
        <taxon>Roseburia</taxon>
    </lineage>
</organism>
<dbReference type="EMBL" id="WNAL01000052">
    <property type="protein sequence ID" value="MTR83124.1"/>
    <property type="molecule type" value="Genomic_DNA"/>
</dbReference>
<protein>
    <submittedName>
        <fullName evidence="3">DUF115 domain-containing protein</fullName>
    </submittedName>
</protein>
<dbReference type="PANTHER" id="PTHR41786:SF1">
    <property type="entry name" value="6-HYDROXYMETHYLPTERIN DIPHOSPHOKINASE MPTE-LIKE DOMAIN-CONTAINING PROTEIN"/>
    <property type="match status" value="1"/>
</dbReference>
<dbReference type="Gene3D" id="3.90.1480.10">
    <property type="entry name" value="Alpha-2,3-sialyltransferase"/>
    <property type="match status" value="1"/>
</dbReference>
<feature type="domain" description="6-hydroxymethylpterin diphosphokinase MptE-like" evidence="1">
    <location>
        <begin position="241"/>
        <end position="404"/>
    </location>
</feature>
<sequence length="480" mass="54987">MITYLQSNQDYILQADILEGDMLPLLQKLQIWLQENAEVQLQDYLEENMTILEQTDRKLYLRLQENETNNRDLFYNKYEMTLAINGQPTLHVRRGQYDFFMHSTVNPETEAKILANEVSACEKYIVIGLGLGYHIMELLNRFPESYVIVFESEINLIKLSMEYQNWTKYLQSRQLEIVYHPDIAELMKQTGYIQQPYELLVHYPTVQAVDDEKIRQLLEDFFMTISSMREQKTFLDSNFSKLSKMHLPECGVLKPLFSKKNVVIVGAGPSVNGQIEMMKKYRNKVIIFATGHITKLLLQEGIRPDAIIITDPQPHMYKQIEGLDTENIPLILLSTASASVINAYKGDIYVAYQKGYQPAEEMAESLNAETFETGGSVTTTALDIALKFGAENIIFVGVDLAYTDGSSHAKGIGRKITSREGLRKVKSCMGTEIYTSKNLDIYRKWIERRIENVTGTAIYNTGNGAMIKGTHKMVWEKLDN</sequence>
<evidence type="ECO:0000313" key="4">
    <source>
        <dbReference type="Proteomes" id="UP000446657"/>
    </source>
</evidence>
<dbReference type="InterPro" id="IPR002826">
    <property type="entry name" value="MptE-like"/>
</dbReference>